<evidence type="ECO:0000313" key="2">
    <source>
        <dbReference type="Proteomes" id="UP000503462"/>
    </source>
</evidence>
<dbReference type="EMBL" id="CP051141">
    <property type="protein sequence ID" value="QIW98745.1"/>
    <property type="molecule type" value="Genomic_DNA"/>
</dbReference>
<reference evidence="1 2" key="1">
    <citation type="journal article" date="2016" name="Sci. Rep.">
        <title>Peltaster fructicola genome reveals evolution from an invasive phytopathogen to an ectophytic parasite.</title>
        <authorList>
            <person name="Xu C."/>
            <person name="Chen H."/>
            <person name="Gleason M.L."/>
            <person name="Xu J.R."/>
            <person name="Liu H."/>
            <person name="Zhang R."/>
            <person name="Sun G."/>
        </authorList>
    </citation>
    <scope>NUCLEOTIDE SEQUENCE [LARGE SCALE GENOMIC DNA]</scope>
    <source>
        <strain evidence="1 2">LNHT1506</strain>
    </source>
</reference>
<sequence>MALSESSAAEHGGLDHRLVITTDTAANDANERVVNDNINGTKKPNTVVIPNEVILETLSFCIEKDLSFASWSERFGAVQVLEYARPTPETVGFPNLQNDCAVKYLSKKLFAVVFDLPAGHTMREILANLEDNDFLKEHLNGPDESMRVRRLLLVIRPGPSHLSGFDGETGVVYEITFNLAAMKRTVRRVHEYKVDFMLAWPPRAALHKAIDEYIKAIPCAHDRSPFVGLNYRDIVGLCRLVDSYIRPSFYTLNDAQSMLSRQSAYRKLRREKLAPREEYDTDEEEYDSPQW</sequence>
<evidence type="ECO:0000313" key="1">
    <source>
        <dbReference type="EMBL" id="QIW98745.1"/>
    </source>
</evidence>
<dbReference type="Proteomes" id="UP000503462">
    <property type="component" value="Chromosome 3"/>
</dbReference>
<protein>
    <submittedName>
        <fullName evidence="1">Uncharacterized protein</fullName>
    </submittedName>
</protein>
<dbReference type="AlphaFoldDB" id="A0A6H0XVN1"/>
<proteinExistence type="predicted"/>
<accession>A0A6H0XVN1</accession>
<organism evidence="1 2">
    <name type="scientific">Peltaster fructicola</name>
    <dbReference type="NCBI Taxonomy" id="286661"/>
    <lineage>
        <taxon>Eukaryota</taxon>
        <taxon>Fungi</taxon>
        <taxon>Dikarya</taxon>
        <taxon>Ascomycota</taxon>
        <taxon>Pezizomycotina</taxon>
        <taxon>Dothideomycetes</taxon>
        <taxon>Dothideomycetes incertae sedis</taxon>
        <taxon>Peltaster</taxon>
    </lineage>
</organism>
<name>A0A6H0XVN1_9PEZI</name>
<gene>
    <name evidence="1" type="ORF">AMS68_004263</name>
</gene>
<keyword evidence="2" id="KW-1185">Reference proteome</keyword>